<proteinExistence type="predicted"/>
<evidence type="ECO:0000313" key="1">
    <source>
        <dbReference type="EMBL" id="KKL99249.1"/>
    </source>
</evidence>
<protein>
    <submittedName>
        <fullName evidence="1">Uncharacterized protein</fullName>
    </submittedName>
</protein>
<reference evidence="1" key="1">
    <citation type="journal article" date="2015" name="Nature">
        <title>Complex archaea that bridge the gap between prokaryotes and eukaryotes.</title>
        <authorList>
            <person name="Spang A."/>
            <person name="Saw J.H."/>
            <person name="Jorgensen S.L."/>
            <person name="Zaremba-Niedzwiedzka K."/>
            <person name="Martijn J."/>
            <person name="Lind A.E."/>
            <person name="van Eijk R."/>
            <person name="Schleper C."/>
            <person name="Guy L."/>
            <person name="Ettema T.J."/>
        </authorList>
    </citation>
    <scope>NUCLEOTIDE SEQUENCE</scope>
</reference>
<accession>A0A0F9GKA0</accession>
<name>A0A0F9GKA0_9ZZZZ</name>
<comment type="caution">
    <text evidence="1">The sequence shown here is derived from an EMBL/GenBank/DDBJ whole genome shotgun (WGS) entry which is preliminary data.</text>
</comment>
<sequence length="32" mass="3840">MNQMPEQIKVNKLTLTQEDFIDWILRHTVQGL</sequence>
<dbReference type="EMBL" id="LAZR01017722">
    <property type="protein sequence ID" value="KKL99249.1"/>
    <property type="molecule type" value="Genomic_DNA"/>
</dbReference>
<gene>
    <name evidence="1" type="ORF">LCGC14_1816330</name>
</gene>
<dbReference type="AlphaFoldDB" id="A0A0F9GKA0"/>
<organism evidence="1">
    <name type="scientific">marine sediment metagenome</name>
    <dbReference type="NCBI Taxonomy" id="412755"/>
    <lineage>
        <taxon>unclassified sequences</taxon>
        <taxon>metagenomes</taxon>
        <taxon>ecological metagenomes</taxon>
    </lineage>
</organism>